<dbReference type="CDD" id="cd03360">
    <property type="entry name" value="LbH_AT_putative"/>
    <property type="match status" value="1"/>
</dbReference>
<dbReference type="RefSeq" id="WP_262435190.1">
    <property type="nucleotide sequence ID" value="NZ_JACRTF010000001.1"/>
</dbReference>
<dbReference type="Gene3D" id="3.40.50.20">
    <property type="match status" value="1"/>
</dbReference>
<proteinExistence type="inferred from homology"/>
<dbReference type="Gene3D" id="2.160.10.10">
    <property type="entry name" value="Hexapeptide repeat proteins"/>
    <property type="match status" value="2"/>
</dbReference>
<feature type="domain" description="PglD N-terminal" evidence="4">
    <location>
        <begin position="3"/>
        <end position="82"/>
    </location>
</feature>
<dbReference type="InterPro" id="IPR011004">
    <property type="entry name" value="Trimer_LpxA-like_sf"/>
</dbReference>
<evidence type="ECO:0000256" key="3">
    <source>
        <dbReference type="PIRSR" id="PIRSR620019-2"/>
    </source>
</evidence>
<feature type="active site" description="Proton acceptor" evidence="2">
    <location>
        <position position="139"/>
    </location>
</feature>
<dbReference type="NCBIfam" id="TIGR03570">
    <property type="entry name" value="NeuD_NnaD"/>
    <property type="match status" value="1"/>
</dbReference>
<dbReference type="AlphaFoldDB" id="A0A926IRU7"/>
<gene>
    <name evidence="5" type="ORF">H8744_12690</name>
</gene>
<dbReference type="EMBL" id="JACRTF010000001">
    <property type="protein sequence ID" value="MBC8594088.1"/>
    <property type="molecule type" value="Genomic_DNA"/>
</dbReference>
<dbReference type="InterPro" id="IPR020019">
    <property type="entry name" value="AcTrfase_PglD-like"/>
</dbReference>
<sequence>MKNLIIIGARGFGREYCNSLKLYENYGKEFIIKGFLDDKVEALDVFSGYPPILSSVEEYEIEEDDIFTCALGDPIYRKKYVNIVKQKGGAFMTLIDSKSIIHPDAQIGEGVMISAFCSISANVTIGDFSTVQPFCNFGHDAIVGSFCAIESYSFMGGFSSIGNNVTLHTRSTILPHIKVGDNSIVGAGSVVLRNVKSNTTVFGVPAKKIDF</sequence>
<dbReference type="PANTHER" id="PTHR43300:SF7">
    <property type="entry name" value="UDP-N-ACETYLBACILLOSAMINE N-ACETYLTRANSFERASE"/>
    <property type="match status" value="1"/>
</dbReference>
<feature type="binding site" evidence="3">
    <location>
        <position position="72"/>
    </location>
    <ligand>
        <name>substrate</name>
    </ligand>
</feature>
<feature type="site" description="Increases basicity of active site His" evidence="2">
    <location>
        <position position="140"/>
    </location>
</feature>
<evidence type="ECO:0000313" key="6">
    <source>
        <dbReference type="Proteomes" id="UP000651085"/>
    </source>
</evidence>
<name>A0A926IRU7_9BACT</name>
<comment type="similarity">
    <text evidence="1">Belongs to the transferase hexapeptide repeat family.</text>
</comment>
<evidence type="ECO:0000313" key="5">
    <source>
        <dbReference type="EMBL" id="MBC8594088.1"/>
    </source>
</evidence>
<dbReference type="SUPFAM" id="SSF51161">
    <property type="entry name" value="Trimeric LpxA-like enzymes"/>
    <property type="match status" value="1"/>
</dbReference>
<dbReference type="Pfam" id="PF00132">
    <property type="entry name" value="Hexapep"/>
    <property type="match status" value="1"/>
</dbReference>
<dbReference type="PANTHER" id="PTHR43300">
    <property type="entry name" value="ACETYLTRANSFERASE"/>
    <property type="match status" value="1"/>
</dbReference>
<protein>
    <submittedName>
        <fullName evidence="5">Acetyltransferase</fullName>
    </submittedName>
</protein>
<evidence type="ECO:0000256" key="2">
    <source>
        <dbReference type="PIRSR" id="PIRSR620019-1"/>
    </source>
</evidence>
<comment type="caution">
    <text evidence="5">The sequence shown here is derived from an EMBL/GenBank/DDBJ whole genome shotgun (WGS) entry which is preliminary data.</text>
</comment>
<organism evidence="5 6">
    <name type="scientific">Jilunia laotingensis</name>
    <dbReference type="NCBI Taxonomy" id="2763675"/>
    <lineage>
        <taxon>Bacteria</taxon>
        <taxon>Pseudomonadati</taxon>
        <taxon>Bacteroidota</taxon>
        <taxon>Bacteroidia</taxon>
        <taxon>Bacteroidales</taxon>
        <taxon>Bacteroidaceae</taxon>
        <taxon>Jilunia</taxon>
    </lineage>
</organism>
<dbReference type="Pfam" id="PF17836">
    <property type="entry name" value="PglD_N"/>
    <property type="match status" value="1"/>
</dbReference>
<evidence type="ECO:0000256" key="1">
    <source>
        <dbReference type="ARBA" id="ARBA00007274"/>
    </source>
</evidence>
<dbReference type="InterPro" id="IPR050179">
    <property type="entry name" value="Trans_hexapeptide_repeat"/>
</dbReference>
<dbReference type="InterPro" id="IPR041561">
    <property type="entry name" value="PglD_N"/>
</dbReference>
<reference evidence="5" key="1">
    <citation type="submission" date="2020-08" db="EMBL/GenBank/DDBJ databases">
        <title>Genome public.</title>
        <authorList>
            <person name="Liu C."/>
            <person name="Sun Q."/>
        </authorList>
    </citation>
    <scope>NUCLEOTIDE SEQUENCE</scope>
    <source>
        <strain evidence="5">N12</strain>
    </source>
</reference>
<keyword evidence="6" id="KW-1185">Reference proteome</keyword>
<dbReference type="InterPro" id="IPR001451">
    <property type="entry name" value="Hexapep"/>
</dbReference>
<dbReference type="Proteomes" id="UP000651085">
    <property type="component" value="Unassembled WGS sequence"/>
</dbReference>
<evidence type="ECO:0000259" key="4">
    <source>
        <dbReference type="Pfam" id="PF17836"/>
    </source>
</evidence>
<accession>A0A926IRU7</accession>